<dbReference type="PANTHER" id="PTHR44329">
    <property type="entry name" value="SERINE/THREONINE-PROTEIN KINASE TNNI3K-RELATED"/>
    <property type="match status" value="1"/>
</dbReference>
<keyword evidence="5" id="KW-1185">Reference proteome</keyword>
<dbReference type="InterPro" id="IPR011009">
    <property type="entry name" value="Kinase-like_dom_sf"/>
</dbReference>
<dbReference type="InterPro" id="IPR001245">
    <property type="entry name" value="Ser-Thr/Tyr_kinase_cat_dom"/>
</dbReference>
<evidence type="ECO:0000256" key="2">
    <source>
        <dbReference type="ARBA" id="ARBA00022840"/>
    </source>
</evidence>
<keyword evidence="1" id="KW-0547">Nucleotide-binding</keyword>
<accession>A0A813EA02</accession>
<name>A0A813EA02_POLGL</name>
<dbReference type="GO" id="GO:0004674">
    <property type="term" value="F:protein serine/threonine kinase activity"/>
    <property type="evidence" value="ECO:0007669"/>
    <property type="project" value="TreeGrafter"/>
</dbReference>
<organism evidence="4 5">
    <name type="scientific">Polarella glacialis</name>
    <name type="common">Dinoflagellate</name>
    <dbReference type="NCBI Taxonomy" id="89957"/>
    <lineage>
        <taxon>Eukaryota</taxon>
        <taxon>Sar</taxon>
        <taxon>Alveolata</taxon>
        <taxon>Dinophyceae</taxon>
        <taxon>Suessiales</taxon>
        <taxon>Suessiaceae</taxon>
        <taxon>Polarella</taxon>
    </lineage>
</organism>
<dbReference type="GO" id="GO:0005524">
    <property type="term" value="F:ATP binding"/>
    <property type="evidence" value="ECO:0007669"/>
    <property type="project" value="UniProtKB-KW"/>
</dbReference>
<dbReference type="InterPro" id="IPR000719">
    <property type="entry name" value="Prot_kinase_dom"/>
</dbReference>
<dbReference type="Pfam" id="PF07714">
    <property type="entry name" value="PK_Tyr_Ser-Thr"/>
    <property type="match status" value="1"/>
</dbReference>
<dbReference type="InterPro" id="IPR051681">
    <property type="entry name" value="Ser/Thr_Kinases-Pseudokinases"/>
</dbReference>
<dbReference type="Proteomes" id="UP000654075">
    <property type="component" value="Unassembled WGS sequence"/>
</dbReference>
<evidence type="ECO:0000313" key="5">
    <source>
        <dbReference type="Proteomes" id="UP000654075"/>
    </source>
</evidence>
<dbReference type="SUPFAM" id="SSF56112">
    <property type="entry name" value="Protein kinase-like (PK-like)"/>
    <property type="match status" value="1"/>
</dbReference>
<sequence>MFITPWMETGSLRDVLKKGKVENASHERSIEQGMARGLAYLHGRGVVHCDFKSLNVLLDDQMQPRIGDFGLAKLQGLLEQRIDSTTGYGTPLWEAPEQLRQRVMMTNDHEITFKADVYSFGLVLWELHNSPELPSLTPQDKFNGMLPEMPKGPIWADIVTRCCALKTSGRPTMEQVLHELRDADLQAERLGMRFVADMLAKQRLLARQLHSENTALKKKVAEQLARQLHSENTVGKQNSQPKPLQQGDRVMWKGRNAEIPRGSIGVIIEEPLPDYEWLKVRRIADRTMDDPPQNYLIWCPILVSHTRRRPAGSELLQPRRRIPR</sequence>
<dbReference type="AlphaFoldDB" id="A0A813EA02"/>
<dbReference type="InterPro" id="IPR008271">
    <property type="entry name" value="Ser/Thr_kinase_AS"/>
</dbReference>
<dbReference type="OrthoDB" id="312720at2759"/>
<evidence type="ECO:0000256" key="1">
    <source>
        <dbReference type="ARBA" id="ARBA00022741"/>
    </source>
</evidence>
<dbReference type="PROSITE" id="PS50011">
    <property type="entry name" value="PROTEIN_KINASE_DOM"/>
    <property type="match status" value="1"/>
</dbReference>
<reference evidence="4" key="1">
    <citation type="submission" date="2021-02" db="EMBL/GenBank/DDBJ databases">
        <authorList>
            <person name="Dougan E. K."/>
            <person name="Rhodes N."/>
            <person name="Thang M."/>
            <person name="Chan C."/>
        </authorList>
    </citation>
    <scope>NUCLEOTIDE SEQUENCE</scope>
</reference>
<comment type="caution">
    <text evidence="4">The sequence shown here is derived from an EMBL/GenBank/DDBJ whole genome shotgun (WGS) entry which is preliminary data.</text>
</comment>
<dbReference type="EMBL" id="CAJNNV010008084">
    <property type="protein sequence ID" value="CAE8595740.1"/>
    <property type="molecule type" value="Genomic_DNA"/>
</dbReference>
<evidence type="ECO:0000313" key="4">
    <source>
        <dbReference type="EMBL" id="CAE8595740.1"/>
    </source>
</evidence>
<proteinExistence type="predicted"/>
<dbReference type="PANTHER" id="PTHR44329:SF298">
    <property type="entry name" value="MIXED LINEAGE KINASE DOMAIN-LIKE PROTEIN"/>
    <property type="match status" value="1"/>
</dbReference>
<dbReference type="Gene3D" id="1.10.510.10">
    <property type="entry name" value="Transferase(Phosphotransferase) domain 1"/>
    <property type="match status" value="1"/>
</dbReference>
<feature type="domain" description="Protein kinase" evidence="3">
    <location>
        <begin position="1"/>
        <end position="181"/>
    </location>
</feature>
<dbReference type="PROSITE" id="PS00108">
    <property type="entry name" value="PROTEIN_KINASE_ST"/>
    <property type="match status" value="1"/>
</dbReference>
<protein>
    <recommendedName>
        <fullName evidence="3">Protein kinase domain-containing protein</fullName>
    </recommendedName>
</protein>
<evidence type="ECO:0000259" key="3">
    <source>
        <dbReference type="PROSITE" id="PS50011"/>
    </source>
</evidence>
<keyword evidence="2" id="KW-0067">ATP-binding</keyword>
<gene>
    <name evidence="4" type="ORF">PGLA1383_LOCUS14243</name>
</gene>